<protein>
    <submittedName>
        <fullName evidence="3">Cysteine transferase</fullName>
    </submittedName>
</protein>
<evidence type="ECO:0000259" key="2">
    <source>
        <dbReference type="PROSITE" id="PS51819"/>
    </source>
</evidence>
<proteinExistence type="predicted"/>
<comment type="caution">
    <text evidence="3">The sequence shown here is derived from an EMBL/GenBank/DDBJ whole genome shotgun (WGS) entry which is preliminary data.</text>
</comment>
<feature type="domain" description="VOC" evidence="2">
    <location>
        <begin position="29"/>
        <end position="146"/>
    </location>
</feature>
<evidence type="ECO:0000313" key="4">
    <source>
        <dbReference type="Proteomes" id="UP000619788"/>
    </source>
</evidence>
<keyword evidence="3" id="KW-0808">Transferase</keyword>
<dbReference type="CDD" id="cd08351">
    <property type="entry name" value="ChaP_like"/>
    <property type="match status" value="1"/>
</dbReference>
<dbReference type="SUPFAM" id="SSF54593">
    <property type="entry name" value="Glyoxalase/Bleomycin resistance protein/Dihydroxybiphenyl dioxygenase"/>
    <property type="match status" value="1"/>
</dbReference>
<keyword evidence="4" id="KW-1185">Reference proteome</keyword>
<reference evidence="3 4" key="1">
    <citation type="submission" date="2021-01" db="EMBL/GenBank/DDBJ databases">
        <title>Whole genome shotgun sequence of Planobispora siamensis NBRC 107568.</title>
        <authorList>
            <person name="Komaki H."/>
            <person name="Tamura T."/>
        </authorList>
    </citation>
    <scope>NUCLEOTIDE SEQUENCE [LARGE SCALE GENOMIC DNA]</scope>
    <source>
        <strain evidence="3 4">NBRC 107568</strain>
    </source>
</reference>
<dbReference type="Pfam" id="PF00903">
    <property type="entry name" value="Glyoxalase"/>
    <property type="match status" value="1"/>
</dbReference>
<dbReference type="InterPro" id="IPR004360">
    <property type="entry name" value="Glyas_Fos-R_dOase_dom"/>
</dbReference>
<dbReference type="Gene3D" id="3.10.180.10">
    <property type="entry name" value="2,3-Dihydroxybiphenyl 1,2-Dioxygenase, domain 1"/>
    <property type="match status" value="1"/>
</dbReference>
<gene>
    <name evidence="3" type="ORF">Psi01_10980</name>
</gene>
<dbReference type="InterPro" id="IPR029068">
    <property type="entry name" value="Glyas_Bleomycin-R_OHBP_Dase"/>
</dbReference>
<dbReference type="PROSITE" id="PS51819">
    <property type="entry name" value="VOC"/>
    <property type="match status" value="1"/>
</dbReference>
<name>A0A8J3WID7_9ACTN</name>
<feature type="region of interest" description="Disordered" evidence="1">
    <location>
        <begin position="1"/>
        <end position="23"/>
    </location>
</feature>
<organism evidence="3 4">
    <name type="scientific">Planobispora siamensis</name>
    <dbReference type="NCBI Taxonomy" id="936338"/>
    <lineage>
        <taxon>Bacteria</taxon>
        <taxon>Bacillati</taxon>
        <taxon>Actinomycetota</taxon>
        <taxon>Actinomycetes</taxon>
        <taxon>Streptosporangiales</taxon>
        <taxon>Streptosporangiaceae</taxon>
        <taxon>Planobispora</taxon>
    </lineage>
</organism>
<dbReference type="AlphaFoldDB" id="A0A8J3WID7"/>
<dbReference type="GO" id="GO:0016740">
    <property type="term" value="F:transferase activity"/>
    <property type="evidence" value="ECO:0007669"/>
    <property type="project" value="UniProtKB-KW"/>
</dbReference>
<dbReference type="InterPro" id="IPR037523">
    <property type="entry name" value="VOC_core"/>
</dbReference>
<dbReference type="Proteomes" id="UP000619788">
    <property type="component" value="Unassembled WGS sequence"/>
</dbReference>
<sequence length="152" mass="16563">MRCPPRPPHRRCGRGAGDVTTGRSAMPVELNHTIVAASDKKASADFLASILGLTVGAPYGPFLPVETGNGVTLDFMDHGGPITPQHYAFLISEEEFDAIFERIRQAGITYYADPGHRQPGRINRNDGGRGLYFEDPDRHNLEIITRPYGSGG</sequence>
<evidence type="ECO:0000256" key="1">
    <source>
        <dbReference type="SAM" id="MobiDB-lite"/>
    </source>
</evidence>
<dbReference type="EMBL" id="BOOJ01000011">
    <property type="protein sequence ID" value="GIH90468.1"/>
    <property type="molecule type" value="Genomic_DNA"/>
</dbReference>
<accession>A0A8J3WID7</accession>
<evidence type="ECO:0000313" key="3">
    <source>
        <dbReference type="EMBL" id="GIH90468.1"/>
    </source>
</evidence>